<gene>
    <name evidence="3" type="ordered locus">ANT_27770</name>
</gene>
<evidence type="ECO:0000256" key="1">
    <source>
        <dbReference type="SAM" id="MobiDB-lite"/>
    </source>
</evidence>
<feature type="region of interest" description="Disordered" evidence="1">
    <location>
        <begin position="319"/>
        <end position="340"/>
    </location>
</feature>
<protein>
    <recommendedName>
        <fullName evidence="2">CHAD domain-containing protein</fullName>
    </recommendedName>
</protein>
<keyword evidence="4" id="KW-1185">Reference proteome</keyword>
<dbReference type="Pfam" id="PF05235">
    <property type="entry name" value="CHAD"/>
    <property type="match status" value="1"/>
</dbReference>
<dbReference type="eggNOG" id="COG5607">
    <property type="taxonomic scope" value="Bacteria"/>
</dbReference>
<organism evidence="3 4">
    <name type="scientific">Anaerolinea thermophila (strain DSM 14523 / JCM 11388 / NBRC 100420 / UNI-1)</name>
    <dbReference type="NCBI Taxonomy" id="926569"/>
    <lineage>
        <taxon>Bacteria</taxon>
        <taxon>Bacillati</taxon>
        <taxon>Chloroflexota</taxon>
        <taxon>Anaerolineae</taxon>
        <taxon>Anaerolineales</taxon>
        <taxon>Anaerolineaceae</taxon>
        <taxon>Anaerolinea</taxon>
    </lineage>
</organism>
<dbReference type="SMART" id="SM00880">
    <property type="entry name" value="CHAD"/>
    <property type="match status" value="1"/>
</dbReference>
<dbReference type="HOGENOM" id="CLU_815465_0_0_0"/>
<dbReference type="AlphaFoldDB" id="E8N160"/>
<dbReference type="EMBL" id="AP012029">
    <property type="protein sequence ID" value="BAJ64803.1"/>
    <property type="molecule type" value="Genomic_DNA"/>
</dbReference>
<evidence type="ECO:0000313" key="4">
    <source>
        <dbReference type="Proteomes" id="UP000008922"/>
    </source>
</evidence>
<dbReference type="Gene3D" id="1.40.20.10">
    <property type="entry name" value="CHAD domain"/>
    <property type="match status" value="1"/>
</dbReference>
<name>E8N160_ANATU</name>
<dbReference type="PROSITE" id="PS51708">
    <property type="entry name" value="CHAD"/>
    <property type="match status" value="1"/>
</dbReference>
<feature type="domain" description="CHAD" evidence="2">
    <location>
        <begin position="4"/>
        <end position="297"/>
    </location>
</feature>
<dbReference type="InParanoid" id="E8N160"/>
<feature type="compositionally biased region" description="Basic and acidic residues" evidence="1">
    <location>
        <begin position="327"/>
        <end position="340"/>
    </location>
</feature>
<reference evidence="3 4" key="1">
    <citation type="submission" date="2010-12" db="EMBL/GenBank/DDBJ databases">
        <title>Whole genome sequence of Anaerolinea thermophila UNI-1.</title>
        <authorList>
            <person name="Narita-Yamada S."/>
            <person name="Kishi E."/>
            <person name="Watanabe Y."/>
            <person name="Takasaki K."/>
            <person name="Ankai A."/>
            <person name="Oguchi A."/>
            <person name="Fukui S."/>
            <person name="Takahashi M."/>
            <person name="Yashiro I."/>
            <person name="Hosoyama A."/>
            <person name="Sekiguchi Y."/>
            <person name="Hanada S."/>
            <person name="Fujita N."/>
        </authorList>
    </citation>
    <scope>NUCLEOTIDE SEQUENCE [LARGE SCALE GENOMIC DNA]</scope>
    <source>
        <strain evidence="4">DSM 14523 / JCM 11388 / NBRC 100420 / UNI-1</strain>
    </source>
</reference>
<dbReference type="STRING" id="926569.ANT_27770"/>
<evidence type="ECO:0000259" key="2">
    <source>
        <dbReference type="PROSITE" id="PS51708"/>
    </source>
</evidence>
<evidence type="ECO:0000313" key="3">
    <source>
        <dbReference type="EMBL" id="BAJ64803.1"/>
    </source>
</evidence>
<dbReference type="OrthoDB" id="3034217at2"/>
<accession>E8N160</accession>
<dbReference type="PANTHER" id="PTHR39339:SF1">
    <property type="entry name" value="CHAD DOMAIN-CONTAINING PROTEIN"/>
    <property type="match status" value="1"/>
</dbReference>
<dbReference type="InterPro" id="IPR038186">
    <property type="entry name" value="CHAD_dom_sf"/>
</dbReference>
<dbReference type="InterPro" id="IPR007899">
    <property type="entry name" value="CHAD_dom"/>
</dbReference>
<dbReference type="Proteomes" id="UP000008922">
    <property type="component" value="Chromosome"/>
</dbReference>
<dbReference type="KEGG" id="atm:ANT_27770"/>
<dbReference type="RefSeq" id="WP_013561151.1">
    <property type="nucleotide sequence ID" value="NC_014960.1"/>
</dbReference>
<sequence length="340" mass="39686">MKASACLCAYGARVILKHLKAFQREWQGVHTGAEDIEHIHRMRVASRRLRATLPLFALCFPGKKVDNWMKHIRRVTRALGGARDADVQIARVQAFLDTVEDIRLRPGLQRLLLRLRQARAGHQPAVTSALEKLAERGILDEMKILLEEHLTMCNEDTPPDAELYTLARTEITRRLDAFLAYDAIVPLPERVQELHELRIATKWLRYTAEAFAPLYPDELARWLSILRDIQERLGQIHDDDVWLTFLPAFLEEERQRVEMFYGYTRPFRRLIAGVQAFEQACREDRERLYRAFVPDWQTWQAEGIWDALREQVNLPQVNPEEVYPPLRQDENRNDSVTDSA</sequence>
<dbReference type="PANTHER" id="PTHR39339">
    <property type="entry name" value="SLR1444 PROTEIN"/>
    <property type="match status" value="1"/>
</dbReference>
<proteinExistence type="predicted"/>